<keyword evidence="3" id="KW-1185">Reference proteome</keyword>
<evidence type="ECO:0000256" key="1">
    <source>
        <dbReference type="SAM" id="Phobius"/>
    </source>
</evidence>
<keyword evidence="1" id="KW-1133">Transmembrane helix</keyword>
<keyword evidence="1" id="KW-0472">Membrane</keyword>
<dbReference type="AlphaFoldDB" id="A0A2Z2HWK3"/>
<evidence type="ECO:0000313" key="2">
    <source>
        <dbReference type="EMBL" id="ARS89987.1"/>
    </source>
</evidence>
<evidence type="ECO:0000313" key="3">
    <source>
        <dbReference type="Proteomes" id="UP000250088"/>
    </source>
</evidence>
<feature type="transmembrane region" description="Helical" evidence="1">
    <location>
        <begin position="30"/>
        <end position="50"/>
    </location>
</feature>
<organism evidence="2 3">
    <name type="scientific">Natrarchaeobaculum aegyptiacum</name>
    <dbReference type="NCBI Taxonomy" id="745377"/>
    <lineage>
        <taxon>Archaea</taxon>
        <taxon>Methanobacteriati</taxon>
        <taxon>Methanobacteriota</taxon>
        <taxon>Stenosarchaea group</taxon>
        <taxon>Halobacteria</taxon>
        <taxon>Halobacteriales</taxon>
        <taxon>Natrialbaceae</taxon>
        <taxon>Natrarchaeobaculum</taxon>
    </lineage>
</organism>
<dbReference type="RefSeq" id="WP_086888365.1">
    <property type="nucleotide sequence ID" value="NZ_CP019893.1"/>
</dbReference>
<feature type="transmembrane region" description="Helical" evidence="1">
    <location>
        <begin position="7"/>
        <end position="24"/>
    </location>
</feature>
<dbReference type="EMBL" id="CP019893">
    <property type="protein sequence ID" value="ARS89987.1"/>
    <property type="molecule type" value="Genomic_DNA"/>
</dbReference>
<dbReference type="KEGG" id="naj:B1756_09775"/>
<keyword evidence="1" id="KW-0812">Transmembrane</keyword>
<name>A0A2Z2HWK3_9EURY</name>
<protein>
    <submittedName>
        <fullName evidence="2">Uncharacterized protein</fullName>
    </submittedName>
</protein>
<proteinExistence type="predicted"/>
<dbReference type="GeneID" id="32894368"/>
<dbReference type="Proteomes" id="UP000250088">
    <property type="component" value="Chromosome"/>
</dbReference>
<sequence length="66" mass="6846">MEIETEPVFLVLPALVLGFVGIVFGGMVGLGFGLVVGLCIGLTVVTVELASRVATLEARLDDLEGE</sequence>
<accession>A0A2Z2HWK3</accession>
<reference evidence="3" key="1">
    <citation type="submission" date="2017-02" db="EMBL/GenBank/DDBJ databases">
        <title>Natronthermophilus aegyptiacus gen. nov.,sp. nov., an aerobic, extremely halophilic alkalithermophilic archaeon isolated from the athalassohaline Wadi An Natrun, Egypt.</title>
        <authorList>
            <person name="Zhao B."/>
        </authorList>
    </citation>
    <scope>NUCLEOTIDE SEQUENCE [LARGE SCALE GENOMIC DNA]</scope>
    <source>
        <strain evidence="3">JW/NM-HA 15</strain>
    </source>
</reference>
<gene>
    <name evidence="2" type="ORF">B1756_09775</name>
</gene>